<dbReference type="EC" id="1.1.1.38" evidence="1"/>
<comment type="caution">
    <text evidence="1">The sequence shown here is derived from an EMBL/GenBank/DDBJ whole genome shotgun (WGS) entry which is preliminary data.</text>
</comment>
<organism evidence="1 2">
    <name type="scientific">Thanatephorus cucumeris (strain AG1-IB / isolate 7/3/14)</name>
    <name type="common">Lettuce bottom rot fungus</name>
    <name type="synonym">Rhizoctonia solani</name>
    <dbReference type="NCBI Taxonomy" id="1108050"/>
    <lineage>
        <taxon>Eukaryota</taxon>
        <taxon>Fungi</taxon>
        <taxon>Dikarya</taxon>
        <taxon>Basidiomycota</taxon>
        <taxon>Agaricomycotina</taxon>
        <taxon>Agaricomycetes</taxon>
        <taxon>Cantharellales</taxon>
        <taxon>Ceratobasidiaceae</taxon>
        <taxon>Rhizoctonia</taxon>
        <taxon>Rhizoctonia solani AG-1</taxon>
    </lineage>
</organism>
<gene>
    <name evidence="1" type="ORF">BN14_01172</name>
</gene>
<protein>
    <submittedName>
        <fullName evidence="1">Malate dehydrogenase (Oxaloacetate-decarboxylating)</fullName>
        <ecNumber evidence="1">1.1.1.38</ecNumber>
    </submittedName>
</protein>
<dbReference type="SUPFAM" id="SSF51735">
    <property type="entry name" value="NAD(P)-binding Rossmann-fold domains"/>
    <property type="match status" value="1"/>
</dbReference>
<dbReference type="GO" id="GO:0016491">
    <property type="term" value="F:oxidoreductase activity"/>
    <property type="evidence" value="ECO:0007669"/>
    <property type="project" value="UniProtKB-KW"/>
</dbReference>
<proteinExistence type="predicted"/>
<dbReference type="HOGENOM" id="CLU_2529026_0_0_1"/>
<sequence>MLLAGTQALASLAPALKDPDQALLPDFQDARRANFEVAVAVAEQAIDEGSAEVKWKKSEVREKVKAIQWEPVYGTYKYDPKGEV</sequence>
<evidence type="ECO:0000313" key="2">
    <source>
        <dbReference type="Proteomes" id="UP000012065"/>
    </source>
</evidence>
<reference evidence="1 2" key="1">
    <citation type="journal article" date="2013" name="J. Biotechnol.">
        <title>Establishment and interpretation of the genome sequence of the phytopathogenic fungus Rhizoctonia solani AG1-IB isolate 7/3/14.</title>
        <authorList>
            <person name="Wibberg D.W."/>
            <person name="Jelonek L.J."/>
            <person name="Rupp O.R."/>
            <person name="Hennig M.H."/>
            <person name="Eikmeyer F.E."/>
            <person name="Goesmann A.G."/>
            <person name="Hartmann A.H."/>
            <person name="Borriss R.B."/>
            <person name="Grosch R.G."/>
            <person name="Puehler A.P."/>
            <person name="Schlueter A.S."/>
        </authorList>
    </citation>
    <scope>NUCLEOTIDE SEQUENCE [LARGE SCALE GENOMIC DNA]</scope>
    <source>
        <strain evidence="2">AG1-IB / isolate 7/3/14</strain>
    </source>
</reference>
<dbReference type="Gene3D" id="3.40.50.720">
    <property type="entry name" value="NAD(P)-binding Rossmann-like Domain"/>
    <property type="match status" value="1"/>
</dbReference>
<dbReference type="AlphaFoldDB" id="M5BTT2"/>
<name>M5BTT2_THACB</name>
<evidence type="ECO:0000313" key="1">
    <source>
        <dbReference type="EMBL" id="CCO27137.1"/>
    </source>
</evidence>
<dbReference type="Proteomes" id="UP000012065">
    <property type="component" value="Unassembled WGS sequence"/>
</dbReference>
<keyword evidence="1" id="KW-0560">Oxidoreductase</keyword>
<accession>M5BTT2</accession>
<dbReference type="EMBL" id="CAOJ01001546">
    <property type="protein sequence ID" value="CCO27137.1"/>
    <property type="molecule type" value="Genomic_DNA"/>
</dbReference>
<dbReference type="InterPro" id="IPR036291">
    <property type="entry name" value="NAD(P)-bd_dom_sf"/>
</dbReference>